<dbReference type="EMBL" id="AJVK01028260">
    <property type="status" value="NOT_ANNOTATED_CDS"/>
    <property type="molecule type" value="Genomic_DNA"/>
</dbReference>
<dbReference type="GO" id="GO:0006749">
    <property type="term" value="P:glutathione metabolic process"/>
    <property type="evidence" value="ECO:0007669"/>
    <property type="project" value="InterPro"/>
</dbReference>
<dbReference type="PANTHER" id="PTHR43084">
    <property type="entry name" value="PERSULFIDE DIOXYGENASE ETHE1"/>
    <property type="match status" value="1"/>
</dbReference>
<dbReference type="AlphaFoldDB" id="A0A1B0D9H8"/>
<dbReference type="Pfam" id="PF00753">
    <property type="entry name" value="Lactamase_B"/>
    <property type="match status" value="1"/>
</dbReference>
<dbReference type="SUPFAM" id="SSF56281">
    <property type="entry name" value="Metallo-hydrolase/oxidoreductase"/>
    <property type="match status" value="1"/>
</dbReference>
<feature type="domain" description="Metallo-beta-lactamase" evidence="2">
    <location>
        <begin position="58"/>
        <end position="166"/>
    </location>
</feature>
<dbReference type="GO" id="GO:0070813">
    <property type="term" value="P:hydrogen sulfide metabolic process"/>
    <property type="evidence" value="ECO:0007669"/>
    <property type="project" value="TreeGrafter"/>
</dbReference>
<dbReference type="Proteomes" id="UP000092462">
    <property type="component" value="Unassembled WGS sequence"/>
</dbReference>
<keyword evidence="4" id="KW-1185">Reference proteome</keyword>
<dbReference type="GO" id="GO:0050313">
    <property type="term" value="F:sulfur dioxygenase activity"/>
    <property type="evidence" value="ECO:0007669"/>
    <property type="project" value="InterPro"/>
</dbReference>
<dbReference type="CDD" id="cd07724">
    <property type="entry name" value="POD-like_MBL-fold"/>
    <property type="match status" value="1"/>
</dbReference>
<dbReference type="VEuPathDB" id="VectorBase:PPAI004290"/>
<dbReference type="EMBL" id="AJVK01028261">
    <property type="status" value="NOT_ANNOTATED_CDS"/>
    <property type="molecule type" value="Genomic_DNA"/>
</dbReference>
<evidence type="ECO:0000313" key="3">
    <source>
        <dbReference type="EnsemblMetazoa" id="PPAI004290-PA"/>
    </source>
</evidence>
<dbReference type="PANTHER" id="PTHR43084:SF1">
    <property type="entry name" value="PERSULFIDE DIOXYGENASE ETHE1, MITOCHONDRIAL"/>
    <property type="match status" value="1"/>
</dbReference>
<dbReference type="EnsemblMetazoa" id="PPAI004290-RA">
    <property type="protein sequence ID" value="PPAI004290-PA"/>
    <property type="gene ID" value="PPAI004290"/>
</dbReference>
<evidence type="ECO:0000256" key="1">
    <source>
        <dbReference type="ARBA" id="ARBA00022723"/>
    </source>
</evidence>
<dbReference type="InterPro" id="IPR001279">
    <property type="entry name" value="Metallo-B-lactamas"/>
</dbReference>
<reference evidence="3" key="1">
    <citation type="submission" date="2022-08" db="UniProtKB">
        <authorList>
            <consortium name="EnsemblMetazoa"/>
        </authorList>
    </citation>
    <scope>IDENTIFICATION</scope>
    <source>
        <strain evidence="3">Israel</strain>
    </source>
</reference>
<dbReference type="Gene3D" id="3.60.15.10">
    <property type="entry name" value="Ribonuclease Z/Hydroxyacylglutathione hydrolase-like"/>
    <property type="match status" value="1"/>
</dbReference>
<dbReference type="GO" id="GO:0031123">
    <property type="term" value="P:RNA 3'-end processing"/>
    <property type="evidence" value="ECO:0007669"/>
    <property type="project" value="UniProtKB-ARBA"/>
</dbReference>
<sequence length="170" mass="19011">MLIKFIRSVALSTPGKPLALLGSFPALQRLSHRNNMNSRITFTEDFFFRQLFDHQSSTYTYMLADLGTKEAVLIDPVLEQAKRDSHLIQELGLTLKYALNTHMHADHVTGTGYLKKLLPGCVSVISKESGAKADEYLENGDKVQFGRHEIEAVSTPGHTNGCMTFIIKEQ</sequence>
<name>A0A1B0D9H8_PHLPP</name>
<protein>
    <recommendedName>
        <fullName evidence="2">Metallo-beta-lactamase domain-containing protein</fullName>
    </recommendedName>
</protein>
<organism evidence="3 4">
    <name type="scientific">Phlebotomus papatasi</name>
    <name type="common">Sandfly</name>
    <dbReference type="NCBI Taxonomy" id="29031"/>
    <lineage>
        <taxon>Eukaryota</taxon>
        <taxon>Metazoa</taxon>
        <taxon>Ecdysozoa</taxon>
        <taxon>Arthropoda</taxon>
        <taxon>Hexapoda</taxon>
        <taxon>Insecta</taxon>
        <taxon>Pterygota</taxon>
        <taxon>Neoptera</taxon>
        <taxon>Endopterygota</taxon>
        <taxon>Diptera</taxon>
        <taxon>Nematocera</taxon>
        <taxon>Psychodoidea</taxon>
        <taxon>Psychodidae</taxon>
        <taxon>Phlebotomus</taxon>
        <taxon>Phlebotomus</taxon>
    </lineage>
</organism>
<dbReference type="GO" id="GO:0005739">
    <property type="term" value="C:mitochondrion"/>
    <property type="evidence" value="ECO:0007669"/>
    <property type="project" value="TreeGrafter"/>
</dbReference>
<evidence type="ECO:0000313" key="4">
    <source>
        <dbReference type="Proteomes" id="UP000092462"/>
    </source>
</evidence>
<dbReference type="InterPro" id="IPR051682">
    <property type="entry name" value="Mito_Persulfide_Diox"/>
</dbReference>
<dbReference type="InterPro" id="IPR036866">
    <property type="entry name" value="RibonucZ/Hydroxyglut_hydro"/>
</dbReference>
<keyword evidence="1" id="KW-0479">Metal-binding</keyword>
<dbReference type="GO" id="GO:0046872">
    <property type="term" value="F:metal ion binding"/>
    <property type="evidence" value="ECO:0007669"/>
    <property type="project" value="UniProtKB-KW"/>
</dbReference>
<evidence type="ECO:0000259" key="2">
    <source>
        <dbReference type="Pfam" id="PF00753"/>
    </source>
</evidence>
<dbReference type="VEuPathDB" id="VectorBase:PPAPM1_007132"/>
<accession>A0A1B0D9H8</accession>
<proteinExistence type="predicted"/>
<dbReference type="InterPro" id="IPR044528">
    <property type="entry name" value="POD-like_MBL-fold"/>
</dbReference>